<protein>
    <submittedName>
        <fullName evidence="5">Mucoidy inhibitor MuiA family protein</fullName>
    </submittedName>
</protein>
<organism evidence="5 6">
    <name type="scientific">Inhella gelatinilytica</name>
    <dbReference type="NCBI Taxonomy" id="2795030"/>
    <lineage>
        <taxon>Bacteria</taxon>
        <taxon>Pseudomonadati</taxon>
        <taxon>Pseudomonadota</taxon>
        <taxon>Betaproteobacteria</taxon>
        <taxon>Burkholderiales</taxon>
        <taxon>Sphaerotilaceae</taxon>
        <taxon>Inhella</taxon>
    </lineage>
</organism>
<comment type="caution">
    <text evidence="5">The sequence shown here is derived from an EMBL/GenBank/DDBJ whole genome shotgun (WGS) entry which is preliminary data.</text>
</comment>
<keyword evidence="2" id="KW-0732">Signal</keyword>
<dbReference type="AlphaFoldDB" id="A0A931IVD2"/>
<feature type="domain" description="DUF4140" evidence="4">
    <location>
        <begin position="36"/>
        <end position="133"/>
    </location>
</feature>
<dbReference type="NCBIfam" id="TIGR02231">
    <property type="entry name" value="mucoidy inhibitor MuiA family protein"/>
    <property type="match status" value="1"/>
</dbReference>
<evidence type="ECO:0000313" key="6">
    <source>
        <dbReference type="Proteomes" id="UP000620139"/>
    </source>
</evidence>
<dbReference type="InterPro" id="IPR011935">
    <property type="entry name" value="CHP02231"/>
</dbReference>
<evidence type="ECO:0000256" key="1">
    <source>
        <dbReference type="SAM" id="Coils"/>
    </source>
</evidence>
<dbReference type="EMBL" id="JAEDAL010000001">
    <property type="protein sequence ID" value="MBH9551685.1"/>
    <property type="molecule type" value="Genomic_DNA"/>
</dbReference>
<sequence length="535" mass="58712">MPRSHTPIRTVLGVLALSGAQGGMAAPAPHPVIQAVVFPGGAELLRVVPVAAGAGEVVLNCLPARLEVDTLQATPSAASSGLVVGDLRVETLSPEHATGCSANAPLDARIAALEEQRALLQADRDALDLALTYLRKAEPSEGKAVAADGVEALRRQGAQALKAQAKFKQALDALERELAPLQAQREQERKRVPSWLRVTVRVAASQAGQLELRYQTRFASWQPQYRADLRTQQNQLRLERLAEVKQATGEAWDGVTLTLSTRQPQRATGLRPVQPWTLVKAEPVESPPPPMYDTRPAPAPMAIAPRSLEKLSVTGSRVAEETFTPLRVDSDVDAQFTVPGRVSLAGDSELRSFSLETLSWPAQVRAHVQPAHGAQAYTLALFKRPEGFFPRGALQLMRDGQWVGKSQWVVTDETEQSQFFGPEDRVRVRIEPERRDAGEKGFIGSRRVATLGRAWVLENLAGKPLDVQLVEASPHPQHQDIEVQRQFNPPPTELRWRELDGVVLWRATLAPKQSQRFTADYQISAPKDLRVTGWP</sequence>
<dbReference type="Pfam" id="PF13600">
    <property type="entry name" value="DUF4140"/>
    <property type="match status" value="1"/>
</dbReference>
<dbReference type="Pfam" id="PF13598">
    <property type="entry name" value="DUF4139"/>
    <property type="match status" value="1"/>
</dbReference>
<keyword evidence="6" id="KW-1185">Reference proteome</keyword>
<dbReference type="PANTHER" id="PTHR31005">
    <property type="entry name" value="DUF4139 DOMAIN-CONTAINING PROTEIN"/>
    <property type="match status" value="1"/>
</dbReference>
<feature type="chain" id="PRO_5037990866" evidence="2">
    <location>
        <begin position="26"/>
        <end position="535"/>
    </location>
</feature>
<accession>A0A931IVD2</accession>
<evidence type="ECO:0000313" key="5">
    <source>
        <dbReference type="EMBL" id="MBH9551685.1"/>
    </source>
</evidence>
<gene>
    <name evidence="5" type="ORF">I7X43_02385</name>
</gene>
<proteinExistence type="predicted"/>
<feature type="domain" description="DUF4139" evidence="3">
    <location>
        <begin position="210"/>
        <end position="527"/>
    </location>
</feature>
<feature type="coiled-coil region" evidence="1">
    <location>
        <begin position="164"/>
        <end position="191"/>
    </location>
</feature>
<keyword evidence="1" id="KW-0175">Coiled coil</keyword>
<dbReference type="InterPro" id="IPR037291">
    <property type="entry name" value="DUF4139"/>
</dbReference>
<dbReference type="Proteomes" id="UP000620139">
    <property type="component" value="Unassembled WGS sequence"/>
</dbReference>
<evidence type="ECO:0000259" key="4">
    <source>
        <dbReference type="Pfam" id="PF13600"/>
    </source>
</evidence>
<dbReference type="PANTHER" id="PTHR31005:SF8">
    <property type="entry name" value="DUF4139 DOMAIN-CONTAINING PROTEIN"/>
    <property type="match status" value="1"/>
</dbReference>
<dbReference type="RefSeq" id="WP_198099287.1">
    <property type="nucleotide sequence ID" value="NZ_JAEDAL010000001.1"/>
</dbReference>
<reference evidence="5" key="1">
    <citation type="submission" date="2020-12" db="EMBL/GenBank/DDBJ databases">
        <title>The genome sequence of Inhella sp. 4Y17.</title>
        <authorList>
            <person name="Liu Y."/>
        </authorList>
    </citation>
    <scope>NUCLEOTIDE SEQUENCE</scope>
    <source>
        <strain evidence="5">4Y10</strain>
    </source>
</reference>
<feature type="signal peptide" evidence="2">
    <location>
        <begin position="1"/>
        <end position="25"/>
    </location>
</feature>
<evidence type="ECO:0000259" key="3">
    <source>
        <dbReference type="Pfam" id="PF13598"/>
    </source>
</evidence>
<evidence type="ECO:0000256" key="2">
    <source>
        <dbReference type="SAM" id="SignalP"/>
    </source>
</evidence>
<name>A0A931IVD2_9BURK</name>
<dbReference type="InterPro" id="IPR025554">
    <property type="entry name" value="DUF4140"/>
</dbReference>